<evidence type="ECO:0000256" key="2">
    <source>
        <dbReference type="RuleBase" id="RU361185"/>
    </source>
</evidence>
<gene>
    <name evidence="6" type="ORF">LVJ94_01585</name>
</gene>
<proteinExistence type="inferred from homology"/>
<accession>A0ABZ2L9U4</accession>
<dbReference type="Gene3D" id="3.20.20.80">
    <property type="entry name" value="Glycosidases"/>
    <property type="match status" value="1"/>
</dbReference>
<evidence type="ECO:0000259" key="4">
    <source>
        <dbReference type="Pfam" id="PF17137"/>
    </source>
</evidence>
<dbReference type="SUPFAM" id="SSF74650">
    <property type="entry name" value="Galactose mutarotase-like"/>
    <property type="match status" value="1"/>
</dbReference>
<evidence type="ECO:0000259" key="5">
    <source>
        <dbReference type="Pfam" id="PF21365"/>
    </source>
</evidence>
<evidence type="ECO:0000259" key="3">
    <source>
        <dbReference type="Pfam" id="PF01055"/>
    </source>
</evidence>
<protein>
    <submittedName>
        <fullName evidence="6">DUF5110 domain-containing protein</fullName>
    </submittedName>
</protein>
<dbReference type="EMBL" id="CP089983">
    <property type="protein sequence ID" value="WXB05955.1"/>
    <property type="molecule type" value="Genomic_DNA"/>
</dbReference>
<dbReference type="CDD" id="cd06589">
    <property type="entry name" value="GH31"/>
    <property type="match status" value="1"/>
</dbReference>
<dbReference type="PANTHER" id="PTHR43863">
    <property type="entry name" value="HYDROLASE, PUTATIVE (AFU_ORTHOLOGUE AFUA_1G03140)-RELATED"/>
    <property type="match status" value="1"/>
</dbReference>
<organism evidence="6 7">
    <name type="scientific">Pendulispora rubella</name>
    <dbReference type="NCBI Taxonomy" id="2741070"/>
    <lineage>
        <taxon>Bacteria</taxon>
        <taxon>Pseudomonadati</taxon>
        <taxon>Myxococcota</taxon>
        <taxon>Myxococcia</taxon>
        <taxon>Myxococcales</taxon>
        <taxon>Sorangiineae</taxon>
        <taxon>Pendulisporaceae</taxon>
        <taxon>Pendulispora</taxon>
    </lineage>
</organism>
<dbReference type="PROSITE" id="PS51257">
    <property type="entry name" value="PROKAR_LIPOPROTEIN"/>
    <property type="match status" value="1"/>
</dbReference>
<dbReference type="RefSeq" id="WP_394835605.1">
    <property type="nucleotide sequence ID" value="NZ_CP089929.1"/>
</dbReference>
<dbReference type="InterPro" id="IPR017853">
    <property type="entry name" value="GH"/>
</dbReference>
<dbReference type="SUPFAM" id="SSF51011">
    <property type="entry name" value="Glycosyl hydrolase domain"/>
    <property type="match status" value="1"/>
</dbReference>
<keyword evidence="2" id="KW-0326">Glycosidase</keyword>
<evidence type="ECO:0000313" key="7">
    <source>
        <dbReference type="Proteomes" id="UP001374803"/>
    </source>
</evidence>
<dbReference type="Proteomes" id="UP001374803">
    <property type="component" value="Chromosome"/>
</dbReference>
<dbReference type="InterPro" id="IPR011013">
    <property type="entry name" value="Gal_mutarotase_sf_dom"/>
</dbReference>
<keyword evidence="7" id="KW-1185">Reference proteome</keyword>
<dbReference type="Pfam" id="PF21365">
    <property type="entry name" value="Glyco_hydro_31_3rd"/>
    <property type="match status" value="1"/>
</dbReference>
<evidence type="ECO:0000256" key="1">
    <source>
        <dbReference type="ARBA" id="ARBA00007806"/>
    </source>
</evidence>
<name>A0ABZ2L9U4_9BACT</name>
<feature type="domain" description="Glycosyl hydrolase family 31 C-terminal" evidence="5">
    <location>
        <begin position="612"/>
        <end position="701"/>
    </location>
</feature>
<feature type="domain" description="DUF5110" evidence="4">
    <location>
        <begin position="708"/>
        <end position="774"/>
    </location>
</feature>
<keyword evidence="2" id="KW-0378">Hydrolase</keyword>
<reference evidence="6" key="1">
    <citation type="submission" date="2021-12" db="EMBL/GenBank/DDBJ databases">
        <title>Discovery of the Pendulisporaceae a myxobacterial family with distinct sporulation behavior and unique specialized metabolism.</title>
        <authorList>
            <person name="Garcia R."/>
            <person name="Popoff A."/>
            <person name="Bader C.D."/>
            <person name="Loehr J."/>
            <person name="Walesch S."/>
            <person name="Walt C."/>
            <person name="Boldt J."/>
            <person name="Bunk B."/>
            <person name="Haeckl F.J.F.P.J."/>
            <person name="Gunesch A.P."/>
            <person name="Birkelbach J."/>
            <person name="Nuebel U."/>
            <person name="Pietschmann T."/>
            <person name="Bach T."/>
            <person name="Mueller R."/>
        </authorList>
    </citation>
    <scope>NUCLEOTIDE SEQUENCE</scope>
    <source>
        <strain evidence="6">MSr11367</strain>
    </source>
</reference>
<dbReference type="InterPro" id="IPR033403">
    <property type="entry name" value="DUF5110"/>
</dbReference>
<dbReference type="InterPro" id="IPR048395">
    <property type="entry name" value="Glyco_hydro_31_C"/>
</dbReference>
<dbReference type="InterPro" id="IPR051816">
    <property type="entry name" value="Glycosyl_Hydrolase_31"/>
</dbReference>
<dbReference type="InterPro" id="IPR013780">
    <property type="entry name" value="Glyco_hydro_b"/>
</dbReference>
<evidence type="ECO:0000313" key="6">
    <source>
        <dbReference type="EMBL" id="WXB05955.1"/>
    </source>
</evidence>
<dbReference type="SUPFAM" id="SSF51445">
    <property type="entry name" value="(Trans)glycosidases"/>
    <property type="match status" value="1"/>
</dbReference>
<dbReference type="PANTHER" id="PTHR43863:SF2">
    <property type="entry name" value="MALTASE-GLUCOAMYLASE"/>
    <property type="match status" value="1"/>
</dbReference>
<comment type="similarity">
    <text evidence="1 2">Belongs to the glycosyl hydrolase 31 family.</text>
</comment>
<feature type="domain" description="Glycoside hydrolase family 31 TIM barrel" evidence="3">
    <location>
        <begin position="277"/>
        <end position="602"/>
    </location>
</feature>
<dbReference type="InterPro" id="IPR000322">
    <property type="entry name" value="Glyco_hydro_31_TIM"/>
</dbReference>
<sequence length="802" mass="87991">MPRAHMALSALAAIIPLFGSSCCSPGAREKPGAGKASLVRTSQGQGLGDVIDVKRHGDELDLTLASAEATDHLHVVLLASDVVNVEYRPHGQAEAPSFIVDPDAHWPAGPHAVEVQTESDPIVLRTERLRVEIAAHPARVAVFDSEGQLLLRERAAEGIHPRGVRFDRAAGEPLYGMAGIALPADEGRQDPKVSMTDNLLRNRGARVQAGAQGNGGAPLAFTARYGVVVDSVDGEFDATESELSFSGASREATSFYVVAGGPKDTLGATATLSGHAPMLPKWALGFANSEWGTDQNEVTRIVDDYRARGIGLDAFILDFDFKAWGEDNFGEFRWNSTSNPGNVHPNKFPDGASGQFARALAAKGVALVGIMKPRIIVETVDHEPSQQAMEAGNLDCFYPGQEPYPEYFSGRLARDIDFAEGRCRSFYWTHAKPLFDTGIVAWWNDEADATGDFMFHSLQHANMQRALYEGQRSASDARVYSLNRNFYLGAQRYAYATWTGDIVVGDKDGPHAFATMREQRQRMLTLVNIGQARPTMDTGGFWGTPTPQAYARWMQFAALTPIMRVHGALNEQRQPWVYGPIAERAAADAIALRHRLVPYLYACERTLYETGIGMMRPLVYDYPTDPKAINDVAEWMLGDSLLARPVLEEDATSVDVYLPAGSRWVDYFRGTVHQGGQTLRYEVNAHNWRDIPLFIKEGAILPSTPGVLDVYPSSHETSFTVYEDDGATYAYEGDAFFRQTLSVHADGRKVTVEGKPATGSKAPGFTSYLLRVHDPLDLHTVREVRMAAATPASVHVDFTKRR</sequence>
<dbReference type="Pfam" id="PF17137">
    <property type="entry name" value="DUF5110"/>
    <property type="match status" value="1"/>
</dbReference>
<dbReference type="Gene3D" id="2.60.40.1180">
    <property type="entry name" value="Golgi alpha-mannosidase II"/>
    <property type="match status" value="2"/>
</dbReference>
<dbReference type="Pfam" id="PF01055">
    <property type="entry name" value="Glyco_hydro_31_2nd"/>
    <property type="match status" value="1"/>
</dbReference>
<dbReference type="Gene3D" id="2.60.40.1760">
    <property type="entry name" value="glycosyl hydrolase (family 31)"/>
    <property type="match status" value="1"/>
</dbReference>